<evidence type="ECO:0000313" key="1">
    <source>
        <dbReference type="EMBL" id="KAI3689741.1"/>
    </source>
</evidence>
<protein>
    <submittedName>
        <fullName evidence="1">Uncharacterized protein</fullName>
    </submittedName>
</protein>
<proteinExistence type="predicted"/>
<name>A0ACB8YXB0_CICIN</name>
<evidence type="ECO:0000313" key="2">
    <source>
        <dbReference type="Proteomes" id="UP001055811"/>
    </source>
</evidence>
<comment type="caution">
    <text evidence="1">The sequence shown here is derived from an EMBL/GenBank/DDBJ whole genome shotgun (WGS) entry which is preliminary data.</text>
</comment>
<dbReference type="EMBL" id="CM042017">
    <property type="protein sequence ID" value="KAI3689741.1"/>
    <property type="molecule type" value="Genomic_DNA"/>
</dbReference>
<accession>A0ACB8YXB0</accession>
<gene>
    <name evidence="1" type="ORF">L2E82_47708</name>
</gene>
<keyword evidence="2" id="KW-1185">Reference proteome</keyword>
<reference evidence="2" key="1">
    <citation type="journal article" date="2022" name="Mol. Ecol. Resour.">
        <title>The genomes of chicory, endive, great burdock and yacon provide insights into Asteraceae palaeo-polyploidization history and plant inulin production.</title>
        <authorList>
            <person name="Fan W."/>
            <person name="Wang S."/>
            <person name="Wang H."/>
            <person name="Wang A."/>
            <person name="Jiang F."/>
            <person name="Liu H."/>
            <person name="Zhao H."/>
            <person name="Xu D."/>
            <person name="Zhang Y."/>
        </authorList>
    </citation>
    <scope>NUCLEOTIDE SEQUENCE [LARGE SCALE GENOMIC DNA]</scope>
    <source>
        <strain evidence="2">cv. Punajuju</strain>
    </source>
</reference>
<sequence>MMFYLVVLCSSSFHFSLKSKPLTSSFNPILINSSTNISPNPKSNFTKHSKSIILYPQLLNLYIHFRLHNAIRISDLRNYRFEEQG</sequence>
<reference evidence="1 2" key="2">
    <citation type="journal article" date="2022" name="Mol. Ecol. Resour.">
        <title>The genomes of chicory, endive, great burdock and yacon provide insights into Asteraceae paleo-polyploidization history and plant inulin production.</title>
        <authorList>
            <person name="Fan W."/>
            <person name="Wang S."/>
            <person name="Wang H."/>
            <person name="Wang A."/>
            <person name="Jiang F."/>
            <person name="Liu H."/>
            <person name="Zhao H."/>
            <person name="Xu D."/>
            <person name="Zhang Y."/>
        </authorList>
    </citation>
    <scope>NUCLEOTIDE SEQUENCE [LARGE SCALE GENOMIC DNA]</scope>
    <source>
        <strain evidence="2">cv. Punajuju</strain>
        <tissue evidence="1">Leaves</tissue>
    </source>
</reference>
<organism evidence="1 2">
    <name type="scientific">Cichorium intybus</name>
    <name type="common">Chicory</name>
    <dbReference type="NCBI Taxonomy" id="13427"/>
    <lineage>
        <taxon>Eukaryota</taxon>
        <taxon>Viridiplantae</taxon>
        <taxon>Streptophyta</taxon>
        <taxon>Embryophyta</taxon>
        <taxon>Tracheophyta</taxon>
        <taxon>Spermatophyta</taxon>
        <taxon>Magnoliopsida</taxon>
        <taxon>eudicotyledons</taxon>
        <taxon>Gunneridae</taxon>
        <taxon>Pentapetalae</taxon>
        <taxon>asterids</taxon>
        <taxon>campanulids</taxon>
        <taxon>Asterales</taxon>
        <taxon>Asteraceae</taxon>
        <taxon>Cichorioideae</taxon>
        <taxon>Cichorieae</taxon>
        <taxon>Cichoriinae</taxon>
        <taxon>Cichorium</taxon>
    </lineage>
</organism>
<dbReference type="Proteomes" id="UP001055811">
    <property type="component" value="Linkage Group LG09"/>
</dbReference>